<keyword evidence="3" id="KW-1185">Reference proteome</keyword>
<dbReference type="InterPro" id="IPR001810">
    <property type="entry name" value="F-box_dom"/>
</dbReference>
<dbReference type="AlphaFoldDB" id="A0A0D2KIY0"/>
<dbReference type="Proteomes" id="UP000054270">
    <property type="component" value="Unassembled WGS sequence"/>
</dbReference>
<sequence>MHPTLPFDVLVSIFYYLDPLDIINFSKTCTTVREAESARSVWITAYQNACFRNGIFTATYTIGDMSTLELKHVATSPSRMLKILQRGRDSEHQQSSLCAVFKHSFNPLVVLLIARRRKPHSLYLVPGGRLLVAVSESYISVFDLEHVEKHGIVQEDSGTNSKVFHRGLLLSISPTSHDDKIQIVASKQLTYGPNGFSSNIRVGVCS</sequence>
<dbReference type="OrthoDB" id="2688364at2759"/>
<organism evidence="2 3">
    <name type="scientific">Hypholoma sublateritium (strain FD-334 SS-4)</name>
    <dbReference type="NCBI Taxonomy" id="945553"/>
    <lineage>
        <taxon>Eukaryota</taxon>
        <taxon>Fungi</taxon>
        <taxon>Dikarya</taxon>
        <taxon>Basidiomycota</taxon>
        <taxon>Agaricomycotina</taxon>
        <taxon>Agaricomycetes</taxon>
        <taxon>Agaricomycetidae</taxon>
        <taxon>Agaricales</taxon>
        <taxon>Agaricineae</taxon>
        <taxon>Strophariaceae</taxon>
        <taxon>Hypholoma</taxon>
    </lineage>
</organism>
<dbReference type="SUPFAM" id="SSF81383">
    <property type="entry name" value="F-box domain"/>
    <property type="match status" value="1"/>
</dbReference>
<evidence type="ECO:0000259" key="1">
    <source>
        <dbReference type="PROSITE" id="PS50181"/>
    </source>
</evidence>
<dbReference type="SMART" id="SM00256">
    <property type="entry name" value="FBOX"/>
    <property type="match status" value="1"/>
</dbReference>
<proteinExistence type="predicted"/>
<gene>
    <name evidence="2" type="ORF">HYPSUDRAFT_429131</name>
</gene>
<accession>A0A0D2KIY0</accession>
<dbReference type="CDD" id="cd09917">
    <property type="entry name" value="F-box_SF"/>
    <property type="match status" value="1"/>
</dbReference>
<protein>
    <recommendedName>
        <fullName evidence="1">F-box domain-containing protein</fullName>
    </recommendedName>
</protein>
<dbReference type="PROSITE" id="PS50181">
    <property type="entry name" value="FBOX"/>
    <property type="match status" value="1"/>
</dbReference>
<evidence type="ECO:0000313" key="3">
    <source>
        <dbReference type="Proteomes" id="UP000054270"/>
    </source>
</evidence>
<dbReference type="InterPro" id="IPR036047">
    <property type="entry name" value="F-box-like_dom_sf"/>
</dbReference>
<reference evidence="3" key="1">
    <citation type="submission" date="2014-04" db="EMBL/GenBank/DDBJ databases">
        <title>Evolutionary Origins and Diversification of the Mycorrhizal Mutualists.</title>
        <authorList>
            <consortium name="DOE Joint Genome Institute"/>
            <consortium name="Mycorrhizal Genomics Consortium"/>
            <person name="Kohler A."/>
            <person name="Kuo A."/>
            <person name="Nagy L.G."/>
            <person name="Floudas D."/>
            <person name="Copeland A."/>
            <person name="Barry K.W."/>
            <person name="Cichocki N."/>
            <person name="Veneault-Fourrey C."/>
            <person name="LaButti K."/>
            <person name="Lindquist E.A."/>
            <person name="Lipzen A."/>
            <person name="Lundell T."/>
            <person name="Morin E."/>
            <person name="Murat C."/>
            <person name="Riley R."/>
            <person name="Ohm R."/>
            <person name="Sun H."/>
            <person name="Tunlid A."/>
            <person name="Henrissat B."/>
            <person name="Grigoriev I.V."/>
            <person name="Hibbett D.S."/>
            <person name="Martin F."/>
        </authorList>
    </citation>
    <scope>NUCLEOTIDE SEQUENCE [LARGE SCALE GENOMIC DNA]</scope>
    <source>
        <strain evidence="3">FD-334 SS-4</strain>
    </source>
</reference>
<name>A0A0D2KIY0_HYPSF</name>
<dbReference type="Pfam" id="PF00646">
    <property type="entry name" value="F-box"/>
    <property type="match status" value="1"/>
</dbReference>
<dbReference type="EMBL" id="KN817672">
    <property type="protein sequence ID" value="KJA14607.1"/>
    <property type="molecule type" value="Genomic_DNA"/>
</dbReference>
<dbReference type="OMA" id="IRIVWIN"/>
<dbReference type="Gene3D" id="1.20.1280.50">
    <property type="match status" value="1"/>
</dbReference>
<evidence type="ECO:0000313" key="2">
    <source>
        <dbReference type="EMBL" id="KJA14607.1"/>
    </source>
</evidence>
<feature type="domain" description="F-box" evidence="1">
    <location>
        <begin position="1"/>
        <end position="45"/>
    </location>
</feature>